<accession>A0A7C0U312</accession>
<feature type="chain" id="PRO_5028050250" description="Lipoprotein" evidence="2">
    <location>
        <begin position="24"/>
        <end position="251"/>
    </location>
</feature>
<reference evidence="3" key="1">
    <citation type="journal article" date="2020" name="mSystems">
        <title>Genome- and Community-Level Interaction Insights into Carbon Utilization and Element Cycling Functions of Hydrothermarchaeota in Hydrothermal Sediment.</title>
        <authorList>
            <person name="Zhou Z."/>
            <person name="Liu Y."/>
            <person name="Xu W."/>
            <person name="Pan J."/>
            <person name="Luo Z.H."/>
            <person name="Li M."/>
        </authorList>
    </citation>
    <scope>NUCLEOTIDE SEQUENCE [LARGE SCALE GENOMIC DNA]</scope>
    <source>
        <strain evidence="3">HyVt-233</strain>
    </source>
</reference>
<evidence type="ECO:0000256" key="1">
    <source>
        <dbReference type="SAM" id="MobiDB-lite"/>
    </source>
</evidence>
<name>A0A7C0U312_DESA2</name>
<evidence type="ECO:0008006" key="4">
    <source>
        <dbReference type="Google" id="ProtNLM"/>
    </source>
</evidence>
<dbReference type="AlphaFoldDB" id="A0A7C0U312"/>
<dbReference type="PROSITE" id="PS51257">
    <property type="entry name" value="PROKAR_LIPOPROTEIN"/>
    <property type="match status" value="1"/>
</dbReference>
<proteinExistence type="predicted"/>
<organism evidence="3">
    <name type="scientific">Desulfofervidus auxilii</name>
    <dbReference type="NCBI Taxonomy" id="1621989"/>
    <lineage>
        <taxon>Bacteria</taxon>
        <taxon>Pseudomonadati</taxon>
        <taxon>Thermodesulfobacteriota</taxon>
        <taxon>Candidatus Desulfofervidia</taxon>
        <taxon>Candidatus Desulfofervidales</taxon>
        <taxon>Candidatus Desulfofervidaceae</taxon>
        <taxon>Candidatus Desulfofervidus</taxon>
    </lineage>
</organism>
<gene>
    <name evidence="3" type="ORF">ENG63_05940</name>
</gene>
<dbReference type="EMBL" id="DRBS01000230">
    <property type="protein sequence ID" value="HDD44382.1"/>
    <property type="molecule type" value="Genomic_DNA"/>
</dbReference>
<feature type="region of interest" description="Disordered" evidence="1">
    <location>
        <begin position="232"/>
        <end position="251"/>
    </location>
</feature>
<comment type="caution">
    <text evidence="3">The sequence shown here is derived from an EMBL/GenBank/DDBJ whole genome shotgun (WGS) entry which is preliminary data.</text>
</comment>
<sequence>MFIEKKPLALLLMCIILAGCATATYTSLVSESFAPSAKDPEVFFVAPDRPFQIIGLVEARGSTYTTHAKLIKLLKAKARKKGADAIYVSLGEKQVPFYSSFYGIYTVLSKPRAYALALRYKEGNVIETKKIIGQWIGRGTSTVVGEFTLVATINENKGGISGILTASTGLSGIIRGYIENNSIELLAFPSNPRYCLLKFVGFYDGKDSIKGQYSPVFCSVSEGGVIEMKRSEATKSIEQTEKPKIRGSGEI</sequence>
<dbReference type="Proteomes" id="UP000886289">
    <property type="component" value="Unassembled WGS sequence"/>
</dbReference>
<protein>
    <recommendedName>
        <fullName evidence="4">Lipoprotein</fullName>
    </recommendedName>
</protein>
<evidence type="ECO:0000313" key="3">
    <source>
        <dbReference type="EMBL" id="HDD44382.1"/>
    </source>
</evidence>
<keyword evidence="2" id="KW-0732">Signal</keyword>
<evidence type="ECO:0000256" key="2">
    <source>
        <dbReference type="SAM" id="SignalP"/>
    </source>
</evidence>
<feature type="signal peptide" evidence="2">
    <location>
        <begin position="1"/>
        <end position="23"/>
    </location>
</feature>